<evidence type="ECO:0000256" key="5">
    <source>
        <dbReference type="ARBA" id="ARBA00022597"/>
    </source>
</evidence>
<dbReference type="Gene3D" id="1.10.3720.10">
    <property type="entry name" value="MetI-like"/>
    <property type="match status" value="1"/>
</dbReference>
<name>A0A916YVD6_9BACL</name>
<dbReference type="InterPro" id="IPR035906">
    <property type="entry name" value="MetI-like_sf"/>
</dbReference>
<keyword evidence="3 9" id="KW-0813">Transport</keyword>
<keyword evidence="4" id="KW-1003">Cell membrane</keyword>
<feature type="transmembrane region" description="Helical" evidence="9">
    <location>
        <begin position="238"/>
        <end position="259"/>
    </location>
</feature>
<comment type="subcellular location">
    <subcellularLocation>
        <location evidence="1 9">Cell membrane</location>
        <topology evidence="1 9">Multi-pass membrane protein</topology>
    </subcellularLocation>
</comment>
<feature type="transmembrane region" description="Helical" evidence="9">
    <location>
        <begin position="140"/>
        <end position="160"/>
    </location>
</feature>
<dbReference type="PROSITE" id="PS50928">
    <property type="entry name" value="ABC_TM1"/>
    <property type="match status" value="1"/>
</dbReference>
<evidence type="ECO:0000313" key="11">
    <source>
        <dbReference type="EMBL" id="GGD61383.1"/>
    </source>
</evidence>
<feature type="transmembrane region" description="Helical" evidence="9">
    <location>
        <begin position="9"/>
        <end position="27"/>
    </location>
</feature>
<dbReference type="InterPro" id="IPR050901">
    <property type="entry name" value="BP-dep_ABC_trans_perm"/>
</dbReference>
<evidence type="ECO:0000313" key="12">
    <source>
        <dbReference type="Proteomes" id="UP000612456"/>
    </source>
</evidence>
<feature type="transmembrane region" description="Helical" evidence="9">
    <location>
        <begin position="68"/>
        <end position="94"/>
    </location>
</feature>
<keyword evidence="6 9" id="KW-0812">Transmembrane</keyword>
<accession>A0A916YVD6</accession>
<evidence type="ECO:0000256" key="2">
    <source>
        <dbReference type="ARBA" id="ARBA00009047"/>
    </source>
</evidence>
<dbReference type="CDD" id="cd06261">
    <property type="entry name" value="TM_PBP2"/>
    <property type="match status" value="1"/>
</dbReference>
<dbReference type="PANTHER" id="PTHR32243:SF50">
    <property type="entry name" value="MALTOSE_MALTODEXTRIN TRANSPORT SYSTEM PERMEASE PROTEIN MALG"/>
    <property type="match status" value="1"/>
</dbReference>
<evidence type="ECO:0000256" key="4">
    <source>
        <dbReference type="ARBA" id="ARBA00022475"/>
    </source>
</evidence>
<dbReference type="RefSeq" id="WP_188991272.1">
    <property type="nucleotide sequence ID" value="NZ_BMHP01000001.1"/>
</dbReference>
<dbReference type="Proteomes" id="UP000612456">
    <property type="component" value="Unassembled WGS sequence"/>
</dbReference>
<dbReference type="AlphaFoldDB" id="A0A916YVD6"/>
<evidence type="ECO:0000256" key="1">
    <source>
        <dbReference type="ARBA" id="ARBA00004651"/>
    </source>
</evidence>
<dbReference type="GO" id="GO:0055085">
    <property type="term" value="P:transmembrane transport"/>
    <property type="evidence" value="ECO:0007669"/>
    <property type="project" value="InterPro"/>
</dbReference>
<feature type="domain" description="ABC transmembrane type-1" evidence="10">
    <location>
        <begin position="69"/>
        <end position="261"/>
    </location>
</feature>
<evidence type="ECO:0000256" key="9">
    <source>
        <dbReference type="RuleBase" id="RU363032"/>
    </source>
</evidence>
<keyword evidence="8 9" id="KW-0472">Membrane</keyword>
<dbReference type="GO" id="GO:0005886">
    <property type="term" value="C:plasma membrane"/>
    <property type="evidence" value="ECO:0007669"/>
    <property type="project" value="UniProtKB-SubCell"/>
</dbReference>
<feature type="transmembrane region" description="Helical" evidence="9">
    <location>
        <begin position="106"/>
        <end position="128"/>
    </location>
</feature>
<proteinExistence type="inferred from homology"/>
<evidence type="ECO:0000256" key="8">
    <source>
        <dbReference type="ARBA" id="ARBA00023136"/>
    </source>
</evidence>
<keyword evidence="12" id="KW-1185">Reference proteome</keyword>
<reference evidence="11" key="1">
    <citation type="journal article" date="2014" name="Int. J. Syst. Evol. Microbiol.">
        <title>Complete genome sequence of Corynebacterium casei LMG S-19264T (=DSM 44701T), isolated from a smear-ripened cheese.</title>
        <authorList>
            <consortium name="US DOE Joint Genome Institute (JGI-PGF)"/>
            <person name="Walter F."/>
            <person name="Albersmeier A."/>
            <person name="Kalinowski J."/>
            <person name="Ruckert C."/>
        </authorList>
    </citation>
    <scope>NUCLEOTIDE SEQUENCE</scope>
    <source>
        <strain evidence="11">CGMCC 1.15178</strain>
    </source>
</reference>
<feature type="transmembrane region" description="Helical" evidence="9">
    <location>
        <begin position="189"/>
        <end position="218"/>
    </location>
</feature>
<dbReference type="SUPFAM" id="SSF161098">
    <property type="entry name" value="MetI-like"/>
    <property type="match status" value="1"/>
</dbReference>
<keyword evidence="7 9" id="KW-1133">Transmembrane helix</keyword>
<evidence type="ECO:0000256" key="7">
    <source>
        <dbReference type="ARBA" id="ARBA00022989"/>
    </source>
</evidence>
<dbReference type="PANTHER" id="PTHR32243">
    <property type="entry name" value="MALTOSE TRANSPORT SYSTEM PERMEASE-RELATED"/>
    <property type="match status" value="1"/>
</dbReference>
<keyword evidence="5" id="KW-0762">Sugar transport</keyword>
<comment type="caution">
    <text evidence="11">The sequence shown here is derived from an EMBL/GenBank/DDBJ whole genome shotgun (WGS) entry which is preliminary data.</text>
</comment>
<comment type="similarity">
    <text evidence="2">Belongs to the binding-protein-dependent transport system permease family. MalFG subfamily.</text>
</comment>
<dbReference type="EMBL" id="BMHP01000001">
    <property type="protein sequence ID" value="GGD61383.1"/>
    <property type="molecule type" value="Genomic_DNA"/>
</dbReference>
<evidence type="ECO:0000256" key="6">
    <source>
        <dbReference type="ARBA" id="ARBA00022692"/>
    </source>
</evidence>
<evidence type="ECO:0000259" key="10">
    <source>
        <dbReference type="PROSITE" id="PS50928"/>
    </source>
</evidence>
<dbReference type="InterPro" id="IPR000515">
    <property type="entry name" value="MetI-like"/>
</dbReference>
<evidence type="ECO:0000256" key="3">
    <source>
        <dbReference type="ARBA" id="ARBA00022448"/>
    </source>
</evidence>
<gene>
    <name evidence="11" type="ORF">GCM10010911_19040</name>
</gene>
<organism evidence="11 12">
    <name type="scientific">Paenibacillus nasutitermitis</name>
    <dbReference type="NCBI Taxonomy" id="1652958"/>
    <lineage>
        <taxon>Bacteria</taxon>
        <taxon>Bacillati</taxon>
        <taxon>Bacillota</taxon>
        <taxon>Bacilli</taxon>
        <taxon>Bacillales</taxon>
        <taxon>Paenibacillaceae</taxon>
        <taxon>Paenibacillus</taxon>
    </lineage>
</organism>
<reference evidence="11" key="2">
    <citation type="submission" date="2020-09" db="EMBL/GenBank/DDBJ databases">
        <authorList>
            <person name="Sun Q."/>
            <person name="Zhou Y."/>
        </authorList>
    </citation>
    <scope>NUCLEOTIDE SEQUENCE</scope>
    <source>
        <strain evidence="11">CGMCC 1.15178</strain>
    </source>
</reference>
<dbReference type="Pfam" id="PF00528">
    <property type="entry name" value="BPD_transp_1"/>
    <property type="match status" value="1"/>
</dbReference>
<protein>
    <submittedName>
        <fullName evidence="11">ABC transporter permease</fullName>
    </submittedName>
</protein>
<sequence>MKIQSERLIIYFLLILFAVFFLFPIYWTVTLSFKTPGQIFVTPPEFFPSSFHLDNYADIFSKGGAGTYFLNSLIVSIATTVVAVLFATMAGYGFSRYKFKGKYTALYTVIIVRMIPGLVYTIPFYIVYQNVGLLNSLTGLVISYITFSLPLAIWLFMGFYDQIPTEVFESAIIDGCNDYGVFRHIAIKLVVPGIVVASILIFLGAWNEFGLALVLLFTDTKKTLPIGINGLIVYQEDTPFGSLAAAGTIAMLPAIILSLTTQKYIVRGLTDGAVKG</sequence>